<dbReference type="Proteomes" id="UP000030746">
    <property type="component" value="Unassembled WGS sequence"/>
</dbReference>
<dbReference type="GO" id="GO:0005520">
    <property type="term" value="F:insulin-like growth factor binding"/>
    <property type="evidence" value="ECO:0007669"/>
    <property type="project" value="InterPro"/>
</dbReference>
<dbReference type="InterPro" id="IPR009030">
    <property type="entry name" value="Growth_fac_rcpt_cys_sf"/>
</dbReference>
<dbReference type="GO" id="GO:0009966">
    <property type="term" value="P:regulation of signal transduction"/>
    <property type="evidence" value="ECO:0007669"/>
    <property type="project" value="TreeGrafter"/>
</dbReference>
<dbReference type="RefSeq" id="XP_009043711.1">
    <property type="nucleotide sequence ID" value="XM_009045463.1"/>
</dbReference>
<dbReference type="InterPro" id="IPR000867">
    <property type="entry name" value="IGFBP-like"/>
</dbReference>
<feature type="domain" description="IGFBP N-terminal" evidence="6">
    <location>
        <begin position="15"/>
        <end position="99"/>
    </location>
</feature>
<evidence type="ECO:0000313" key="8">
    <source>
        <dbReference type="Proteomes" id="UP000030746"/>
    </source>
</evidence>
<comment type="subcellular location">
    <subcellularLocation>
        <location evidence="1">Secreted</location>
    </subcellularLocation>
</comment>
<dbReference type="Pfam" id="PF00219">
    <property type="entry name" value="IGFBP"/>
    <property type="match status" value="1"/>
</dbReference>
<protein>
    <recommendedName>
        <fullName evidence="6">IGFBP N-terminal domain-containing protein</fullName>
    </recommendedName>
</protein>
<dbReference type="SUPFAM" id="SSF57184">
    <property type="entry name" value="Growth factor receptor domain"/>
    <property type="match status" value="1"/>
</dbReference>
<proteinExistence type="predicted"/>
<feature type="signal peptide" evidence="5">
    <location>
        <begin position="1"/>
        <end position="16"/>
    </location>
</feature>
<evidence type="ECO:0000259" key="6">
    <source>
        <dbReference type="PROSITE" id="PS51323"/>
    </source>
</evidence>
<evidence type="ECO:0000256" key="3">
    <source>
        <dbReference type="ARBA" id="ARBA00022729"/>
    </source>
</evidence>
<keyword evidence="2" id="KW-0964">Secreted</keyword>
<dbReference type="HOGENOM" id="CLU_085511_0_0_1"/>
<dbReference type="OrthoDB" id="5976811at2759"/>
<accession>V4BC18</accession>
<dbReference type="AlphaFoldDB" id="V4BC18"/>
<evidence type="ECO:0000313" key="7">
    <source>
        <dbReference type="EMBL" id="ESP05166.1"/>
    </source>
</evidence>
<evidence type="ECO:0000256" key="4">
    <source>
        <dbReference type="ARBA" id="ARBA00023157"/>
    </source>
</evidence>
<dbReference type="InterPro" id="IPR011390">
    <property type="entry name" value="IGFBP_rP_mac25"/>
</dbReference>
<evidence type="ECO:0000256" key="5">
    <source>
        <dbReference type="SAM" id="SignalP"/>
    </source>
</evidence>
<dbReference type="PANTHER" id="PTHR14186:SF20">
    <property type="entry name" value="CYSTEINE-RICH MOTOR NEURON 1 PROTEIN-LIKE"/>
    <property type="match status" value="1"/>
</dbReference>
<keyword evidence="3 5" id="KW-0732">Signal</keyword>
<evidence type="ECO:0000256" key="1">
    <source>
        <dbReference type="ARBA" id="ARBA00004613"/>
    </source>
</evidence>
<dbReference type="GO" id="GO:0005576">
    <property type="term" value="C:extracellular region"/>
    <property type="evidence" value="ECO:0007669"/>
    <property type="project" value="UniProtKB-SubCell"/>
</dbReference>
<keyword evidence="8" id="KW-1185">Reference proteome</keyword>
<dbReference type="PROSITE" id="PS51323">
    <property type="entry name" value="IGFBP_N_2"/>
    <property type="match status" value="1"/>
</dbReference>
<dbReference type="GO" id="GO:0001558">
    <property type="term" value="P:regulation of cell growth"/>
    <property type="evidence" value="ECO:0007669"/>
    <property type="project" value="InterPro"/>
</dbReference>
<reference evidence="7 8" key="1">
    <citation type="journal article" date="2013" name="Nature">
        <title>Insights into bilaterian evolution from three spiralian genomes.</title>
        <authorList>
            <person name="Simakov O."/>
            <person name="Marletaz F."/>
            <person name="Cho S.J."/>
            <person name="Edsinger-Gonzales E."/>
            <person name="Havlak P."/>
            <person name="Hellsten U."/>
            <person name="Kuo D.H."/>
            <person name="Larsson T."/>
            <person name="Lv J."/>
            <person name="Arendt D."/>
            <person name="Savage R."/>
            <person name="Osoegawa K."/>
            <person name="de Jong P."/>
            <person name="Grimwood J."/>
            <person name="Chapman J.A."/>
            <person name="Shapiro H."/>
            <person name="Aerts A."/>
            <person name="Otillar R.P."/>
            <person name="Terry A.Y."/>
            <person name="Boore J.L."/>
            <person name="Grigoriev I.V."/>
            <person name="Lindberg D.R."/>
            <person name="Seaver E.C."/>
            <person name="Weisblat D.A."/>
            <person name="Putnam N.H."/>
            <person name="Rokhsar D.S."/>
        </authorList>
    </citation>
    <scope>NUCLEOTIDE SEQUENCE [LARGE SCALE GENOMIC DNA]</scope>
</reference>
<dbReference type="CTD" id="20229608"/>
<organism evidence="7 8">
    <name type="scientific">Lottia gigantea</name>
    <name type="common">Giant owl limpet</name>
    <dbReference type="NCBI Taxonomy" id="225164"/>
    <lineage>
        <taxon>Eukaryota</taxon>
        <taxon>Metazoa</taxon>
        <taxon>Spiralia</taxon>
        <taxon>Lophotrochozoa</taxon>
        <taxon>Mollusca</taxon>
        <taxon>Gastropoda</taxon>
        <taxon>Patellogastropoda</taxon>
        <taxon>Lottioidea</taxon>
        <taxon>Lottiidae</taxon>
        <taxon>Lottia</taxon>
    </lineage>
</organism>
<keyword evidence="4" id="KW-1015">Disulfide bond</keyword>
<dbReference type="STRING" id="225164.V4BC18"/>
<sequence length="215" mass="24158">MTLPLITLINLQLISALRCPPCEKLHCSRLSKSSCKGGITTSICGCCAICAKVKGERCGGEYQYLGKCDKGLYCQPLTDKSNIIMYHGKAELIGSCTKRKFPGPQADEGKSSYCRPECSPIFCKRNPRAICSAIKVADIKQGCQERCQHTSCNACSYRKEADCPKCRKNDFRCMKKYGKCIMRDFCSRRKFPCKRKRLKIVEDGKFVCKVPECLK</sequence>
<dbReference type="EMBL" id="KB199650">
    <property type="protein sequence ID" value="ESP05166.1"/>
    <property type="molecule type" value="Genomic_DNA"/>
</dbReference>
<evidence type="ECO:0000256" key="2">
    <source>
        <dbReference type="ARBA" id="ARBA00022525"/>
    </source>
</evidence>
<dbReference type="OMA" id="RFGRCVH"/>
<dbReference type="SMART" id="SM00121">
    <property type="entry name" value="IB"/>
    <property type="match status" value="1"/>
</dbReference>
<dbReference type="GeneID" id="20229608"/>
<dbReference type="KEGG" id="lgi:LOTGIDRAFT_102422"/>
<dbReference type="Gene3D" id="4.10.40.20">
    <property type="match status" value="1"/>
</dbReference>
<dbReference type="PANTHER" id="PTHR14186">
    <property type="entry name" value="INSULIN-LIKE GROWTH FACTOR BINDING PROTEIN-RELATED"/>
    <property type="match status" value="1"/>
</dbReference>
<gene>
    <name evidence="7" type="ORF">LOTGIDRAFT_102422</name>
</gene>
<feature type="chain" id="PRO_5004717694" description="IGFBP N-terminal domain-containing protein" evidence="5">
    <location>
        <begin position="17"/>
        <end position="215"/>
    </location>
</feature>
<name>V4BC18_LOTGI</name>